<dbReference type="Pfam" id="PF13450">
    <property type="entry name" value="NAD_binding_8"/>
    <property type="match status" value="1"/>
</dbReference>
<sequence length="334" mass="37110">MREIRIAGAGPSGLAAAIVLARNGANVSVFEQNSCVGRRFNGDFQGIENWTSDDDFLERISSLGLETSFRYIPFHNFTFYDEVSRPTLVKSEQPIVYLIKRGKSSDTLDSGLLKQALAVGVQVKFNEKLSFGEADIIATGPQGKPDGIAKGITFDTNYPEFGCATLNQRLSPGGYTYFLSSGGSVTLATVLLRDFPRASECLRETIKEYEKLLGIKIPNKVRVWGGRGNFSTLSTGIRLGKLLVGEAAGFQDKLFGFGIRFALISGILAATSFIEIKNYDDLWKPEFMRLMKVSRANRFIFANFSISRQLCCQVLGKSKDPRRTLRTLYSWQRI</sequence>
<dbReference type="EMBL" id="MGJN01000007">
    <property type="protein sequence ID" value="OGN07312.1"/>
    <property type="molecule type" value="Genomic_DNA"/>
</dbReference>
<accession>A0A1F8F2E5</accession>
<dbReference type="PANTHER" id="PTHR42685">
    <property type="entry name" value="GERANYLGERANYL DIPHOSPHATE REDUCTASE"/>
    <property type="match status" value="1"/>
</dbReference>
<reference evidence="1 2" key="1">
    <citation type="journal article" date="2016" name="Nat. Commun.">
        <title>Thousands of microbial genomes shed light on interconnected biogeochemical processes in an aquifer system.</title>
        <authorList>
            <person name="Anantharaman K."/>
            <person name="Brown C.T."/>
            <person name="Hug L.A."/>
            <person name="Sharon I."/>
            <person name="Castelle C.J."/>
            <person name="Probst A.J."/>
            <person name="Thomas B.C."/>
            <person name="Singh A."/>
            <person name="Wilkins M.J."/>
            <person name="Karaoz U."/>
            <person name="Brodie E.L."/>
            <person name="Williams K.H."/>
            <person name="Hubbard S.S."/>
            <person name="Banfield J.F."/>
        </authorList>
    </citation>
    <scope>NUCLEOTIDE SEQUENCE [LARGE SCALE GENOMIC DNA]</scope>
</reference>
<proteinExistence type="predicted"/>
<evidence type="ECO:0000313" key="2">
    <source>
        <dbReference type="Proteomes" id="UP000176834"/>
    </source>
</evidence>
<dbReference type="AlphaFoldDB" id="A0A1F8F2E5"/>
<dbReference type="PANTHER" id="PTHR42685:SF18">
    <property type="entry name" value="DIGERANYLGERANYLGLYCEROPHOSPHOLIPID REDUCTASE"/>
    <property type="match status" value="1"/>
</dbReference>
<evidence type="ECO:0008006" key="3">
    <source>
        <dbReference type="Google" id="ProtNLM"/>
    </source>
</evidence>
<gene>
    <name evidence="1" type="ORF">A3B86_00980</name>
</gene>
<organism evidence="1 2">
    <name type="scientific">Candidatus Yanofskybacteria bacterium RIFCSPHIGHO2_02_FULL_38_22b</name>
    <dbReference type="NCBI Taxonomy" id="1802673"/>
    <lineage>
        <taxon>Bacteria</taxon>
        <taxon>Candidatus Yanofskyibacteriota</taxon>
    </lineage>
</organism>
<protein>
    <recommendedName>
        <fullName evidence="3">FAD/NAD(P)-binding domain-containing protein</fullName>
    </recommendedName>
</protein>
<dbReference type="SUPFAM" id="SSF51905">
    <property type="entry name" value="FAD/NAD(P)-binding domain"/>
    <property type="match status" value="1"/>
</dbReference>
<dbReference type="PRINTS" id="PR00419">
    <property type="entry name" value="ADXRDTASE"/>
</dbReference>
<dbReference type="Gene3D" id="3.50.50.60">
    <property type="entry name" value="FAD/NAD(P)-binding domain"/>
    <property type="match status" value="2"/>
</dbReference>
<dbReference type="InterPro" id="IPR036188">
    <property type="entry name" value="FAD/NAD-bd_sf"/>
</dbReference>
<name>A0A1F8F2E5_9BACT</name>
<comment type="caution">
    <text evidence="1">The sequence shown here is derived from an EMBL/GenBank/DDBJ whole genome shotgun (WGS) entry which is preliminary data.</text>
</comment>
<dbReference type="Proteomes" id="UP000176834">
    <property type="component" value="Unassembled WGS sequence"/>
</dbReference>
<dbReference type="InterPro" id="IPR050407">
    <property type="entry name" value="Geranylgeranyl_reductase"/>
</dbReference>
<evidence type="ECO:0000313" key="1">
    <source>
        <dbReference type="EMBL" id="OGN07312.1"/>
    </source>
</evidence>